<proteinExistence type="predicted"/>
<dbReference type="Gene3D" id="1.10.220.160">
    <property type="match status" value="1"/>
</dbReference>
<evidence type="ECO:0000259" key="1">
    <source>
        <dbReference type="PROSITE" id="PS50280"/>
    </source>
</evidence>
<dbReference type="PROSITE" id="PS50280">
    <property type="entry name" value="SET"/>
    <property type="match status" value="1"/>
</dbReference>
<dbReference type="EMBL" id="GDJX01002654">
    <property type="protein sequence ID" value="JAT65282.1"/>
    <property type="molecule type" value="Transcribed_RNA"/>
</dbReference>
<reference evidence="2" key="1">
    <citation type="submission" date="2015-07" db="EMBL/GenBank/DDBJ databases">
        <title>Transcriptome Assembly of Anthurium amnicola.</title>
        <authorList>
            <person name="Suzuki J."/>
        </authorList>
    </citation>
    <scope>NUCLEOTIDE SEQUENCE</scope>
</reference>
<protein>
    <submittedName>
        <fullName evidence="2">Protein SET DOMAIN GROUP 41</fullName>
    </submittedName>
</protein>
<dbReference type="PANTHER" id="PTHR47780">
    <property type="entry name" value="PROTEIN SET DOMAIN GROUP 41"/>
    <property type="match status" value="1"/>
</dbReference>
<dbReference type="Gene3D" id="2.170.270.10">
    <property type="entry name" value="SET domain"/>
    <property type="match status" value="2"/>
</dbReference>
<evidence type="ECO:0000313" key="2">
    <source>
        <dbReference type="EMBL" id="JAT65282.1"/>
    </source>
</evidence>
<dbReference type="InterPro" id="IPR046341">
    <property type="entry name" value="SET_dom_sf"/>
</dbReference>
<dbReference type="AlphaFoldDB" id="A0A1D1ZEA9"/>
<organism evidence="2">
    <name type="scientific">Anthurium amnicola</name>
    <dbReference type="NCBI Taxonomy" id="1678845"/>
    <lineage>
        <taxon>Eukaryota</taxon>
        <taxon>Viridiplantae</taxon>
        <taxon>Streptophyta</taxon>
        <taxon>Embryophyta</taxon>
        <taxon>Tracheophyta</taxon>
        <taxon>Spermatophyta</taxon>
        <taxon>Magnoliopsida</taxon>
        <taxon>Liliopsida</taxon>
        <taxon>Araceae</taxon>
        <taxon>Pothoideae</taxon>
        <taxon>Potheae</taxon>
        <taxon>Anthurium</taxon>
    </lineage>
</organism>
<dbReference type="PANTHER" id="PTHR47780:SF1">
    <property type="entry name" value="PROTEIN SET DOMAIN GROUP 41"/>
    <property type="match status" value="1"/>
</dbReference>
<dbReference type="CDD" id="cd20071">
    <property type="entry name" value="SET_SMYD"/>
    <property type="match status" value="1"/>
</dbReference>
<accession>A0A1D1ZEA9</accession>
<dbReference type="InterPro" id="IPR001214">
    <property type="entry name" value="SET_dom"/>
</dbReference>
<sequence>MEMRACGGTGMSRDLTPPIPPLAVSLHDSFLPSHCSSCFLPLPPSPSPSQGHGPVAPHPSCCCWCGALRYCSAECRDADVDGHASSGECHLVRLVHIHHSLLPAWQRDDTADLRAALRLLRSFETLGFLLPPRNGSGRIGGLLAGNPGELEEGCELFERIREGRVLMSRARRLLRGEAMEGEDAEDGRGGGDSRGEAEEAVLWAVLTNAVEVQVGDGRALGIAVYGPQFSWFNHSCSPNACYRFELLGSEFFRSAEAGFLVYPTGTGPGDDMMATWVLHERKRTQGLCRYGPRIVVRSIRPIKQGEEVCITYTDLLQPKELRHSDLWSKYRFICCCKRCSAYPEMYVDHILCDTTFLNNEDLNSDRRHLRDMEIEEPADILDQAVTEYLSTGDTEACRSYIENMLTKCFRNEWPQLAESSQTRCKLQPLHFVSLKAFIMLASIYRTQACELETSNHSEEGIPEVFDLNRAMAAYSLLLAGATHHLFLFEPSLIVTTALFWINAGESFLVLVRSLICSPEIKWVNLSEFNIIFCNGRSIMTCIDGSSLPCNEFQSTSLRFLDCVLRISSKVWLFMVSGIQCLTDVKSPIDFSCLGKKNVSHQILVREGVAAGPCHFGNEECVCIGCKCEAEVHAEEGIKNLYQLAIHCLVYGGYLSTICYGCQSYWINHVRKLLCGEAWS</sequence>
<dbReference type="SUPFAM" id="SSF82199">
    <property type="entry name" value="SET domain"/>
    <property type="match status" value="1"/>
</dbReference>
<feature type="domain" description="SET" evidence="1">
    <location>
        <begin position="152"/>
        <end position="313"/>
    </location>
</feature>
<dbReference type="Gene3D" id="6.10.140.2220">
    <property type="match status" value="1"/>
</dbReference>
<gene>
    <name evidence="2" type="primary">SDG41_1</name>
    <name evidence="2" type="ORF">g.99824</name>
</gene>
<dbReference type="Pfam" id="PF00856">
    <property type="entry name" value="SET"/>
    <property type="match status" value="1"/>
</dbReference>
<name>A0A1D1ZEA9_9ARAE</name>